<sequence length="67" mass="7241">MTATNLIKATSTSILAENSSAPVVGKQQFRIPDDANVNEYVAAFGSRPKVVRTPEAGEKPKPTVFMY</sequence>
<organism evidence="1 2">
    <name type="scientific">Panagrolaimus superbus</name>
    <dbReference type="NCBI Taxonomy" id="310955"/>
    <lineage>
        <taxon>Eukaryota</taxon>
        <taxon>Metazoa</taxon>
        <taxon>Ecdysozoa</taxon>
        <taxon>Nematoda</taxon>
        <taxon>Chromadorea</taxon>
        <taxon>Rhabditida</taxon>
        <taxon>Tylenchina</taxon>
        <taxon>Panagrolaimomorpha</taxon>
        <taxon>Panagrolaimoidea</taxon>
        <taxon>Panagrolaimidae</taxon>
        <taxon>Panagrolaimus</taxon>
    </lineage>
</organism>
<accession>A0A914Z494</accession>
<reference evidence="2" key="1">
    <citation type="submission" date="2022-11" db="UniProtKB">
        <authorList>
            <consortium name="WormBaseParasite"/>
        </authorList>
    </citation>
    <scope>IDENTIFICATION</scope>
</reference>
<keyword evidence="1" id="KW-1185">Reference proteome</keyword>
<protein>
    <submittedName>
        <fullName evidence="2">Uncharacterized protein</fullName>
    </submittedName>
</protein>
<dbReference type="AlphaFoldDB" id="A0A914Z494"/>
<dbReference type="WBParaSite" id="PSU_v2.g7515.t1">
    <property type="protein sequence ID" value="PSU_v2.g7515.t1"/>
    <property type="gene ID" value="PSU_v2.g7515"/>
</dbReference>
<dbReference type="Proteomes" id="UP000887577">
    <property type="component" value="Unplaced"/>
</dbReference>
<evidence type="ECO:0000313" key="1">
    <source>
        <dbReference type="Proteomes" id="UP000887577"/>
    </source>
</evidence>
<evidence type="ECO:0000313" key="2">
    <source>
        <dbReference type="WBParaSite" id="PSU_v2.g7515.t1"/>
    </source>
</evidence>
<proteinExistence type="predicted"/>
<name>A0A914Z494_9BILA</name>